<evidence type="ECO:0000313" key="1">
    <source>
        <dbReference type="EMBL" id="VVE20214.1"/>
    </source>
</evidence>
<dbReference type="AlphaFoldDB" id="A0A5E4W9C3"/>
<keyword evidence="2" id="KW-1185">Reference proteome</keyword>
<sequence>MTNHSSATSLVHVSVDRLNVLSERILALSTCTTTYAGNEIPHRFLLAIFEELSEMTVELVLECHKLKGDLLAA</sequence>
<protein>
    <submittedName>
        <fullName evidence="1">Uncharacterized protein</fullName>
    </submittedName>
</protein>
<reference evidence="1 2" key="1">
    <citation type="submission" date="2019-08" db="EMBL/GenBank/DDBJ databases">
        <authorList>
            <person name="Peeters C."/>
        </authorList>
    </citation>
    <scope>NUCLEOTIDE SEQUENCE [LARGE SCALE GENOMIC DNA]</scope>
    <source>
        <strain evidence="1 2">LMG 31114</strain>
    </source>
</reference>
<name>A0A5E4W9C3_9BURK</name>
<evidence type="ECO:0000313" key="2">
    <source>
        <dbReference type="Proteomes" id="UP000366945"/>
    </source>
</evidence>
<dbReference type="Proteomes" id="UP000366945">
    <property type="component" value="Unassembled WGS sequence"/>
</dbReference>
<dbReference type="EMBL" id="CABPSK010000002">
    <property type="protein sequence ID" value="VVE20214.1"/>
    <property type="molecule type" value="Genomic_DNA"/>
</dbReference>
<organism evidence="1 2">
    <name type="scientific">Pandoraea pneumonica</name>
    <dbReference type="NCBI Taxonomy" id="2508299"/>
    <lineage>
        <taxon>Bacteria</taxon>
        <taxon>Pseudomonadati</taxon>
        <taxon>Pseudomonadota</taxon>
        <taxon>Betaproteobacteria</taxon>
        <taxon>Burkholderiales</taxon>
        <taxon>Burkholderiaceae</taxon>
        <taxon>Pandoraea</taxon>
    </lineage>
</organism>
<accession>A0A5E4W9C3</accession>
<gene>
    <name evidence="1" type="ORF">PPN31114_03111</name>
</gene>
<proteinExistence type="predicted"/>